<gene>
    <name evidence="1" type="ORF">LSS_21655</name>
</gene>
<reference evidence="1 2" key="2">
    <citation type="journal article" date="2014" name="Emerg. Microbes Infect.">
        <title>Potential impact on kidney infection: a whole-genome analysis of Leptospira santarosai serovar Shermani.</title>
        <authorList>
            <person name="Chou L.F."/>
            <person name="Chen T.W."/>
            <person name="Ko Y.C."/>
            <person name="Pan M.J."/>
            <person name="Tian Y.C."/>
            <person name="Chiu C.H."/>
            <person name="Tang P."/>
            <person name="Hung C.C."/>
            <person name="Yang C.W."/>
        </authorList>
    </citation>
    <scope>NUCLEOTIDE SEQUENCE</scope>
    <source>
        <strain evidence="1 2">LT 821</strain>
    </source>
</reference>
<dbReference type="AlphaFoldDB" id="A0A097ESJ2"/>
<dbReference type="GeneID" id="69784642"/>
<name>A0A097ESJ2_9LEPT</name>
<accession>A0A097ESJ2</accession>
<dbReference type="EMBL" id="CP006694">
    <property type="protein sequence ID" value="AIT10901.1"/>
    <property type="molecule type" value="Genomic_DNA"/>
</dbReference>
<sequence length="76" mass="8900">MILGLNIEFVFQKSRLDPKSNALVRFSGETRIFSFAPLQKFKREFHKTNEFVLVSESLIFHFYNSLTNDSKADLKI</sequence>
<evidence type="ECO:0000313" key="2">
    <source>
        <dbReference type="Proteomes" id="UP000035800"/>
    </source>
</evidence>
<reference evidence="1 2" key="1">
    <citation type="journal article" date="2012" name="Gene">
        <title>Sequence of Leptospira santarosai serovar Shermani genome and prediction of virulence-associated genes.</title>
        <authorList>
            <person name="Chou L.F."/>
            <person name="Chen Y.T."/>
            <person name="Lu C.W."/>
            <person name="Ko Y.C."/>
            <person name="Tang C.Y."/>
            <person name="Pan M.J."/>
            <person name="Tian Y.C."/>
            <person name="Chiu C.H."/>
            <person name="Hung C.C."/>
            <person name="Yang C.W."/>
        </authorList>
    </citation>
    <scope>NUCLEOTIDE SEQUENCE [LARGE SCALE GENOMIC DNA]</scope>
    <source>
        <strain evidence="1">LT 821</strain>
    </source>
</reference>
<protein>
    <submittedName>
        <fullName evidence="1">Uncharacterized protein</fullName>
    </submittedName>
</protein>
<evidence type="ECO:0000313" key="1">
    <source>
        <dbReference type="EMBL" id="AIT10901.1"/>
    </source>
</evidence>
<proteinExistence type="predicted"/>
<organism evidence="1 2">
    <name type="scientific">Leptospira santarosai serovar Shermani str. LT 821</name>
    <dbReference type="NCBI Taxonomy" id="758847"/>
    <lineage>
        <taxon>Bacteria</taxon>
        <taxon>Pseudomonadati</taxon>
        <taxon>Spirochaetota</taxon>
        <taxon>Spirochaetia</taxon>
        <taxon>Leptospirales</taxon>
        <taxon>Leptospiraceae</taxon>
        <taxon>Leptospira</taxon>
    </lineage>
</organism>
<dbReference type="RefSeq" id="WP_004470325.1">
    <property type="nucleotide sequence ID" value="NZ_CP006694.1"/>
</dbReference>
<dbReference type="KEGG" id="lst:LSS_21655"/>
<dbReference type="Proteomes" id="UP000035800">
    <property type="component" value="Chromosome I"/>
</dbReference>